<proteinExistence type="predicted"/>
<reference evidence="2 3" key="1">
    <citation type="journal article" date="2019" name="Emerg. Microbes Infect.">
        <title>Comprehensive subspecies identification of 175 nontuberculous mycobacteria species based on 7547 genomic profiles.</title>
        <authorList>
            <person name="Matsumoto Y."/>
            <person name="Kinjo T."/>
            <person name="Motooka D."/>
            <person name="Nabeya D."/>
            <person name="Jung N."/>
            <person name="Uechi K."/>
            <person name="Horii T."/>
            <person name="Iida T."/>
            <person name="Fujita J."/>
            <person name="Nakamura S."/>
        </authorList>
    </citation>
    <scope>NUCLEOTIDE SEQUENCE [LARGE SCALE GENOMIC DNA]</scope>
    <source>
        <strain evidence="2 3">JCM 30395</strain>
    </source>
</reference>
<feature type="compositionally biased region" description="Basic and acidic residues" evidence="1">
    <location>
        <begin position="80"/>
        <end position="95"/>
    </location>
</feature>
<keyword evidence="3" id="KW-1185">Reference proteome</keyword>
<dbReference type="EMBL" id="AP022595">
    <property type="protein sequence ID" value="BBY60152.1"/>
    <property type="molecule type" value="Genomic_DNA"/>
</dbReference>
<feature type="region of interest" description="Disordered" evidence="1">
    <location>
        <begin position="47"/>
        <end position="95"/>
    </location>
</feature>
<organism evidence="2 3">
    <name type="scientific">Mycolicibacterium sarraceniae</name>
    <dbReference type="NCBI Taxonomy" id="1534348"/>
    <lineage>
        <taxon>Bacteria</taxon>
        <taxon>Bacillati</taxon>
        <taxon>Actinomycetota</taxon>
        <taxon>Actinomycetes</taxon>
        <taxon>Mycobacteriales</taxon>
        <taxon>Mycobacteriaceae</taxon>
        <taxon>Mycolicibacterium</taxon>
    </lineage>
</organism>
<protein>
    <submittedName>
        <fullName evidence="2">Uncharacterized protein</fullName>
    </submittedName>
</protein>
<accession>A0A7I7ST24</accession>
<evidence type="ECO:0000313" key="2">
    <source>
        <dbReference type="EMBL" id="BBY60152.1"/>
    </source>
</evidence>
<evidence type="ECO:0000256" key="1">
    <source>
        <dbReference type="SAM" id="MobiDB-lite"/>
    </source>
</evidence>
<dbReference type="Proteomes" id="UP000466445">
    <property type="component" value="Chromosome"/>
</dbReference>
<evidence type="ECO:0000313" key="3">
    <source>
        <dbReference type="Proteomes" id="UP000466445"/>
    </source>
</evidence>
<dbReference type="RefSeq" id="WP_163694288.1">
    <property type="nucleotide sequence ID" value="NZ_AP022595.1"/>
</dbReference>
<sequence length="95" mass="10727">MSELTEDSHGRSERANQLIRAATVEGGYKIIRDPETGKAIERVPDPVRAPWWPRLPAGLTHNHGEHPHNSPRPPRPRSLHTSDTRTTRNVTDPRS</sequence>
<dbReference type="AlphaFoldDB" id="A0A7I7ST24"/>
<gene>
    <name evidence="2" type="ORF">MSAR_32880</name>
</gene>
<name>A0A7I7ST24_9MYCO</name>
<dbReference type="KEGG" id="msar:MSAR_32880"/>